<accession>A0A2G3PQ28</accession>
<reference evidence="1 2" key="1">
    <citation type="submission" date="2017-10" db="EMBL/GenBank/DDBJ databases">
        <title>The draft genome sequence of Williamsia sp. BULT 1.1 isolated from the semi-arid grassland soils from South Africa.</title>
        <authorList>
            <person name="Kabwe M.H."/>
            <person name="Govender N."/>
            <person name="Mutseka Lunga P."/>
            <person name="Vikram S."/>
            <person name="Makhalanyane T.P."/>
        </authorList>
    </citation>
    <scope>NUCLEOTIDE SEQUENCE [LARGE SCALE GENOMIC DNA]</scope>
    <source>
        <strain evidence="1 2">BULT 1.1</strain>
    </source>
</reference>
<dbReference type="Proteomes" id="UP000225108">
    <property type="component" value="Unassembled WGS sequence"/>
</dbReference>
<protein>
    <submittedName>
        <fullName evidence="1">Uncharacterized protein</fullName>
    </submittedName>
</protein>
<dbReference type="Gene3D" id="1.10.260.40">
    <property type="entry name" value="lambda repressor-like DNA-binding domains"/>
    <property type="match status" value="1"/>
</dbReference>
<dbReference type="RefSeq" id="WP_099381046.1">
    <property type="nucleotide sequence ID" value="NZ_PEBD01000004.1"/>
</dbReference>
<evidence type="ECO:0000313" key="1">
    <source>
        <dbReference type="EMBL" id="PHV67866.1"/>
    </source>
</evidence>
<dbReference type="GO" id="GO:0003677">
    <property type="term" value="F:DNA binding"/>
    <property type="evidence" value="ECO:0007669"/>
    <property type="project" value="InterPro"/>
</dbReference>
<comment type="caution">
    <text evidence="1">The sequence shown here is derived from an EMBL/GenBank/DDBJ whole genome shotgun (WGS) entry which is preliminary data.</text>
</comment>
<dbReference type="InterPro" id="IPR010982">
    <property type="entry name" value="Lambda_DNA-bd_dom_sf"/>
</dbReference>
<dbReference type="AlphaFoldDB" id="A0A2G3PQ28"/>
<sequence length="144" mass="15230">MRRNPDEPSPFPKRLRTLLDSIPGQDGEPMTGTELAARANARGFALSKLRVQQLQNGLDPTFSDVEAIAGGLDVDIRYFLEAPGSRRISGVAGERIVQEALTPTADAAVREILIGLVGLSDAAVATVADVIETLGNRPAQSHSG</sequence>
<organism evidence="1 2">
    <name type="scientific">Williamsia marianensis</name>
    <dbReference type="NCBI Taxonomy" id="85044"/>
    <lineage>
        <taxon>Bacteria</taxon>
        <taxon>Bacillati</taxon>
        <taxon>Actinomycetota</taxon>
        <taxon>Actinomycetes</taxon>
        <taxon>Mycobacteriales</taxon>
        <taxon>Nocardiaceae</taxon>
        <taxon>Williamsia</taxon>
    </lineage>
</organism>
<name>A0A2G3PQ28_WILMA</name>
<evidence type="ECO:0000313" key="2">
    <source>
        <dbReference type="Proteomes" id="UP000225108"/>
    </source>
</evidence>
<gene>
    <name evidence="1" type="ORF">CSW57_00775</name>
</gene>
<proteinExistence type="predicted"/>
<dbReference type="EMBL" id="PEBD01000004">
    <property type="protein sequence ID" value="PHV67866.1"/>
    <property type="molecule type" value="Genomic_DNA"/>
</dbReference>